<sequence>MRIVPLALAAAALPALWPAEAAAAPAVHVGVGTSVVRYNTALVPEGATARAFTASATGTLTALSVRGLLPGREYGAHVHTKPCGASPSDSGPHYQHVPDPVQPSADPAYANPSNEIWLDFTTTANGSGFAVSHVDWTYGDRLPGSVVIHETHTHTDPGHAGTAGGRLACLNLEFGPPGR</sequence>
<feature type="region of interest" description="Disordered" evidence="2">
    <location>
        <begin position="79"/>
        <end position="108"/>
    </location>
</feature>
<comment type="caution">
    <text evidence="4">The sequence shown here is derived from an EMBL/GenBank/DDBJ whole genome shotgun (WGS) entry which is preliminary data.</text>
</comment>
<evidence type="ECO:0000256" key="1">
    <source>
        <dbReference type="ARBA" id="ARBA00010457"/>
    </source>
</evidence>
<dbReference type="Gene3D" id="2.60.40.200">
    <property type="entry name" value="Superoxide dismutase, copper/zinc binding domain"/>
    <property type="match status" value="1"/>
</dbReference>
<gene>
    <name evidence="4" type="ORF">GCM10017786_53840</name>
</gene>
<protein>
    <recommendedName>
        <fullName evidence="6">Superoxide dismutase</fullName>
    </recommendedName>
</protein>
<feature type="signal peptide" evidence="3">
    <location>
        <begin position="1"/>
        <end position="23"/>
    </location>
</feature>
<name>A0ABQ3JFQ8_9PSEU</name>
<feature type="chain" id="PRO_5047086818" description="Superoxide dismutase" evidence="3">
    <location>
        <begin position="24"/>
        <end position="179"/>
    </location>
</feature>
<dbReference type="EMBL" id="BNAU01000006">
    <property type="protein sequence ID" value="GHF13068.1"/>
    <property type="molecule type" value="Genomic_DNA"/>
</dbReference>
<evidence type="ECO:0000256" key="3">
    <source>
        <dbReference type="SAM" id="SignalP"/>
    </source>
</evidence>
<evidence type="ECO:0008006" key="6">
    <source>
        <dbReference type="Google" id="ProtNLM"/>
    </source>
</evidence>
<keyword evidence="3" id="KW-0732">Signal</keyword>
<dbReference type="SUPFAM" id="SSF49329">
    <property type="entry name" value="Cu,Zn superoxide dismutase-like"/>
    <property type="match status" value="1"/>
</dbReference>
<comment type="similarity">
    <text evidence="1">Belongs to the Cu-Zn superoxide dismutase family.</text>
</comment>
<organism evidence="4 5">
    <name type="scientific">Amycolatopsis deserti</name>
    <dbReference type="NCBI Taxonomy" id="185696"/>
    <lineage>
        <taxon>Bacteria</taxon>
        <taxon>Bacillati</taxon>
        <taxon>Actinomycetota</taxon>
        <taxon>Actinomycetes</taxon>
        <taxon>Pseudonocardiales</taxon>
        <taxon>Pseudonocardiaceae</taxon>
        <taxon>Amycolatopsis</taxon>
    </lineage>
</organism>
<evidence type="ECO:0000313" key="5">
    <source>
        <dbReference type="Proteomes" id="UP000605897"/>
    </source>
</evidence>
<evidence type="ECO:0000256" key="2">
    <source>
        <dbReference type="SAM" id="MobiDB-lite"/>
    </source>
</evidence>
<evidence type="ECO:0000313" key="4">
    <source>
        <dbReference type="EMBL" id="GHF13068.1"/>
    </source>
</evidence>
<dbReference type="Proteomes" id="UP000605897">
    <property type="component" value="Unassembled WGS sequence"/>
</dbReference>
<accession>A0ABQ3JFQ8</accession>
<keyword evidence="5" id="KW-1185">Reference proteome</keyword>
<proteinExistence type="inferred from homology"/>
<reference evidence="5" key="1">
    <citation type="journal article" date="2019" name="Int. J. Syst. Evol. Microbiol.">
        <title>The Global Catalogue of Microorganisms (GCM) 10K type strain sequencing project: providing services to taxonomists for standard genome sequencing and annotation.</title>
        <authorList>
            <consortium name="The Broad Institute Genomics Platform"/>
            <consortium name="The Broad Institute Genome Sequencing Center for Infectious Disease"/>
            <person name="Wu L."/>
            <person name="Ma J."/>
        </authorList>
    </citation>
    <scope>NUCLEOTIDE SEQUENCE [LARGE SCALE GENOMIC DNA]</scope>
    <source>
        <strain evidence="5">CGMCC 4.7677</strain>
    </source>
</reference>
<dbReference type="InterPro" id="IPR036423">
    <property type="entry name" value="SOD-like_Cu/Zn_dom_sf"/>
</dbReference>
<dbReference type="RefSeq" id="WP_191247380.1">
    <property type="nucleotide sequence ID" value="NZ_BNAU01000006.1"/>
</dbReference>